<feature type="region of interest" description="Disordered" evidence="1">
    <location>
        <begin position="124"/>
        <end position="186"/>
    </location>
</feature>
<feature type="compositionally biased region" description="Polar residues" evidence="1">
    <location>
        <begin position="715"/>
        <end position="735"/>
    </location>
</feature>
<feature type="compositionally biased region" description="Low complexity" evidence="1">
    <location>
        <begin position="145"/>
        <end position="181"/>
    </location>
</feature>
<dbReference type="OrthoDB" id="5871150at2759"/>
<proteinExistence type="predicted"/>
<feature type="region of interest" description="Disordered" evidence="1">
    <location>
        <begin position="691"/>
        <end position="748"/>
    </location>
</feature>
<dbReference type="AlphaFoldDB" id="A0A183D5E3"/>
<feature type="region of interest" description="Disordered" evidence="1">
    <location>
        <begin position="797"/>
        <end position="859"/>
    </location>
</feature>
<protein>
    <submittedName>
        <fullName evidence="4">CSP</fullName>
    </submittedName>
</protein>
<feature type="compositionally biased region" description="Low complexity" evidence="1">
    <location>
        <begin position="226"/>
        <end position="238"/>
    </location>
</feature>
<feature type="compositionally biased region" description="Polar residues" evidence="1">
    <location>
        <begin position="842"/>
        <end position="859"/>
    </location>
</feature>
<organism evidence="4">
    <name type="scientific">Gongylonema pulchrum</name>
    <dbReference type="NCBI Taxonomy" id="637853"/>
    <lineage>
        <taxon>Eukaryota</taxon>
        <taxon>Metazoa</taxon>
        <taxon>Ecdysozoa</taxon>
        <taxon>Nematoda</taxon>
        <taxon>Chromadorea</taxon>
        <taxon>Rhabditida</taxon>
        <taxon>Spirurina</taxon>
        <taxon>Spiruromorpha</taxon>
        <taxon>Spiruroidea</taxon>
        <taxon>Gongylonematidae</taxon>
        <taxon>Gongylonema</taxon>
    </lineage>
</organism>
<reference evidence="4" key="1">
    <citation type="submission" date="2016-06" db="UniProtKB">
        <authorList>
            <consortium name="WormBaseParasite"/>
        </authorList>
    </citation>
    <scope>IDENTIFICATION</scope>
</reference>
<feature type="compositionally biased region" description="Polar residues" evidence="1">
    <location>
        <begin position="631"/>
        <end position="653"/>
    </location>
</feature>
<feature type="region of interest" description="Disordered" evidence="1">
    <location>
        <begin position="549"/>
        <end position="579"/>
    </location>
</feature>
<feature type="region of interest" description="Disordered" evidence="1">
    <location>
        <begin position="264"/>
        <end position="380"/>
    </location>
</feature>
<keyword evidence="3" id="KW-1185">Reference proteome</keyword>
<evidence type="ECO:0000313" key="2">
    <source>
        <dbReference type="EMBL" id="VDK41556.1"/>
    </source>
</evidence>
<feature type="compositionally biased region" description="Low complexity" evidence="1">
    <location>
        <begin position="127"/>
        <end position="138"/>
    </location>
</feature>
<feature type="compositionally biased region" description="Low complexity" evidence="1">
    <location>
        <begin position="503"/>
        <end position="521"/>
    </location>
</feature>
<feature type="region of interest" description="Disordered" evidence="1">
    <location>
        <begin position="215"/>
        <end position="238"/>
    </location>
</feature>
<feature type="compositionally biased region" description="Polar residues" evidence="1">
    <location>
        <begin position="549"/>
        <end position="574"/>
    </location>
</feature>
<feature type="compositionally biased region" description="Polar residues" evidence="1">
    <location>
        <begin position="215"/>
        <end position="225"/>
    </location>
</feature>
<dbReference type="EMBL" id="UYRT01007068">
    <property type="protein sequence ID" value="VDK41556.1"/>
    <property type="molecule type" value="Genomic_DNA"/>
</dbReference>
<name>A0A183D5E3_9BILA</name>
<feature type="compositionally biased region" description="Low complexity" evidence="1">
    <location>
        <begin position="620"/>
        <end position="630"/>
    </location>
</feature>
<dbReference type="WBParaSite" id="GPUH_0000394101-mRNA-1">
    <property type="protein sequence ID" value="GPUH_0000394101-mRNA-1"/>
    <property type="gene ID" value="GPUH_0000394101"/>
</dbReference>
<feature type="compositionally biased region" description="Polar residues" evidence="1">
    <location>
        <begin position="365"/>
        <end position="375"/>
    </location>
</feature>
<gene>
    <name evidence="2" type="ORF">GPUH_LOCUS3929</name>
</gene>
<feature type="compositionally biased region" description="Polar residues" evidence="1">
    <location>
        <begin position="304"/>
        <end position="323"/>
    </location>
</feature>
<feature type="compositionally biased region" description="Basic and acidic residues" evidence="1">
    <location>
        <begin position="705"/>
        <end position="714"/>
    </location>
</feature>
<dbReference type="Proteomes" id="UP000271098">
    <property type="component" value="Unassembled WGS sequence"/>
</dbReference>
<evidence type="ECO:0000313" key="4">
    <source>
        <dbReference type="WBParaSite" id="GPUH_0000394101-mRNA-1"/>
    </source>
</evidence>
<feature type="compositionally biased region" description="Polar residues" evidence="1">
    <location>
        <begin position="283"/>
        <end position="294"/>
    </location>
</feature>
<evidence type="ECO:0000256" key="1">
    <source>
        <dbReference type="SAM" id="MobiDB-lite"/>
    </source>
</evidence>
<feature type="region of interest" description="Disordered" evidence="1">
    <location>
        <begin position="620"/>
        <end position="658"/>
    </location>
</feature>
<accession>A0A183D5E3</accession>
<feature type="compositionally biased region" description="Polar residues" evidence="1">
    <location>
        <begin position="820"/>
        <end position="833"/>
    </location>
</feature>
<reference evidence="2 3" key="2">
    <citation type="submission" date="2018-11" db="EMBL/GenBank/DDBJ databases">
        <authorList>
            <consortium name="Pathogen Informatics"/>
        </authorList>
    </citation>
    <scope>NUCLEOTIDE SEQUENCE [LARGE SCALE GENOMIC DNA]</scope>
</reference>
<feature type="region of interest" description="Disordered" evidence="1">
    <location>
        <begin position="484"/>
        <end position="524"/>
    </location>
</feature>
<sequence length="859" mass="87633">MQSKRNKISVPLAKPLPPLVPAENAIWVKVYGEANPNKTNEKLLDVQAHTEILHFARHTTTPMQPGRTVGPFHGLSLSSYGAPTEAEQMAKVDQQAGAYAATLATPPEIENLYGAGGAVVTEAGKPTTTASRETASTTGKKETEAASTSTYTTTSSVETSELTTSEGIFESSTETTKVSESAGGETVVGTQEAAKVVTTAGATIAGVSEGISMTSYEPSSAISGRTETATTAGSEGTTLTEGQTTETYVASEIATEYESKGIGGLEETGATSTAIGQTEEVRISTTARGYSTTTESERGETLESKITGTRVTKSTTSGESTSIPEELTNLITGPEDFGYGGGPEITKEQPSTARISGAAGLPTLSEASKPTSKTIEQPGMIEELATTLGTTETGYEAGLTTGTGSTHGGIPVTKQETTIKSAVSGSTLKETATTAEETTSPIFSTFSEAKLATIAGRSTTLAATPELPVSSASPIVEETTSHAATKMVPASLQPSEGFPGYGESYAQTESTASSQASTTGTGLPGLSKVSAKMLAKSIEEATTVISEATSEGTSAVSGITTEQTSSGAPSSSKAEYSVPSKEAPELAGYGMEAAESTTAISGATVATSVGTLARIAVETTSETTKAESTTQFAQSPTTSGTTESLKSSESTGMSEEATKPSIAAGITGLTESSQGTTGEFAESYEIGLTESSKATTEEGFSLSKETTELQKSSEEVTSTEILATSEEATTSGVSGTTEAATESSEERLISGEVSVTESQETAEYIQEKTTKPGEVSAEATEAMTVGSTESLTIYGQAATTVKESTESGSTIGGTGMPSEKATSGKATTSSELTVQPAGYGVQETQESTTRITEASEAFT</sequence>
<evidence type="ECO:0000313" key="3">
    <source>
        <dbReference type="Proteomes" id="UP000271098"/>
    </source>
</evidence>